<proteinExistence type="predicted"/>
<evidence type="ECO:0000256" key="2">
    <source>
        <dbReference type="SAM" id="Phobius"/>
    </source>
</evidence>
<name>A0ABY1UR26_9APIC</name>
<reference evidence="3" key="1">
    <citation type="submission" date="2016-09" db="EMBL/GenBank/DDBJ databases">
        <authorList>
            <consortium name="Pathogen Informatics"/>
            <person name="Sun Q."/>
            <person name="Inoue M."/>
        </authorList>
    </citation>
    <scope>NUCLEOTIDE SEQUENCE</scope>
</reference>
<feature type="region of interest" description="Disordered" evidence="1">
    <location>
        <begin position="87"/>
        <end position="106"/>
    </location>
</feature>
<sequence>MGKCDIFIILPIFFFVFIWYVDYVVGQPSQAPNVRDLIKRFENSNESVNSNDNIINTSNQLERNINYDPNNLYNIRQNKKYENTAGRSYVSRNPNTFSSDNMINRRNTHDEQYMRDKGNENNRRSSLPNNSRISTKYYGSDQEIIQNKPVNNLYLGKSLDDFYNNLGVTSNDFEEEEQINYNENDAFSSFSYNNQNDGSSVLYDEFEYVDSNNYAENGGNNNSSSNSNNNNNNIGNNRNITYNENDVSYNDSNNAYSTLSNMHRNNKIIPNSSSLYGNKIFNNYSNSAFNNLPNNYNREHEMITPFNNNPNIYVPSEYSNPLDAYVHANNPQFSTQSYGNNMDEMNKLRRKSNLAPRDIYTVNNSLDERSINNNTPLDNMNATPSYTTEGNKNISKNINKNIKTNKSKKTSGSNLFSKNKKNDNASTNELNRYKDASKKIFNDNMYNKYENKNYPKSVYMFNEYQNNFFFNKILKSPSSNSIKKIFQKNTQNKNMSNIVSVTRDLQVATQDCIIKNKNKLTKPVILKHIALNNKKYLNKYEYAMSYIHFTCNSTNNKKSNMCLDIKPMLYIENDKNISDMINRLPNIYILNTIEYILTDPKTSSSYKSLIKNNIKNHHLTVTDIILLLSNNYFKNINSILVNHYIRFVNTKNETYLLKYYLSALISFVPFIKPAMKIYYDNNYLKLSLYTLNLEIAKVFNELLSVILKWSQAFKNENTHITNQIVINMYKKLSSFSHNRNTNLGHMFRSLEVILRYQRMFNDIKKGKEDEYEVMISYFTKYMRNVYAKTITS</sequence>
<keyword evidence="2" id="KW-1133">Transmembrane helix</keyword>
<keyword evidence="2" id="KW-0812">Transmembrane</keyword>
<feature type="compositionally biased region" description="Polar residues" evidence="1">
    <location>
        <begin position="90"/>
        <end position="105"/>
    </location>
</feature>
<evidence type="ECO:0000313" key="4">
    <source>
        <dbReference type="Proteomes" id="UP000831156"/>
    </source>
</evidence>
<accession>A0ABY1UR26</accession>
<dbReference type="Proteomes" id="UP000831156">
    <property type="component" value="Chromosome 12"/>
</dbReference>
<keyword evidence="2" id="KW-0472">Membrane</keyword>
<protein>
    <submittedName>
        <fullName evidence="3">Uncharacterized protein</fullName>
    </submittedName>
</protein>
<evidence type="ECO:0000313" key="3">
    <source>
        <dbReference type="EMBL" id="SOV16714.1"/>
    </source>
</evidence>
<feature type="transmembrane region" description="Helical" evidence="2">
    <location>
        <begin position="7"/>
        <end position="25"/>
    </location>
</feature>
<dbReference type="EMBL" id="LT969435">
    <property type="protein sequence ID" value="SOV16714.1"/>
    <property type="molecule type" value="Genomic_DNA"/>
</dbReference>
<organism evidence="3 4">
    <name type="scientific">Plasmodium gaboni</name>
    <dbReference type="NCBI Taxonomy" id="647221"/>
    <lineage>
        <taxon>Eukaryota</taxon>
        <taxon>Sar</taxon>
        <taxon>Alveolata</taxon>
        <taxon>Apicomplexa</taxon>
        <taxon>Aconoidasida</taxon>
        <taxon>Haemosporida</taxon>
        <taxon>Plasmodiidae</taxon>
        <taxon>Plasmodium</taxon>
        <taxon>Plasmodium (Laverania)</taxon>
    </lineage>
</organism>
<gene>
    <name evidence="3" type="ORF">PGABG01_1242900</name>
</gene>
<feature type="region of interest" description="Disordered" evidence="1">
    <location>
        <begin position="370"/>
        <end position="428"/>
    </location>
</feature>
<feature type="region of interest" description="Disordered" evidence="1">
    <location>
        <begin position="113"/>
        <end position="132"/>
    </location>
</feature>
<feature type="region of interest" description="Disordered" evidence="1">
    <location>
        <begin position="213"/>
        <end position="240"/>
    </location>
</feature>
<evidence type="ECO:0000256" key="1">
    <source>
        <dbReference type="SAM" id="MobiDB-lite"/>
    </source>
</evidence>
<feature type="compositionally biased region" description="Basic and acidic residues" evidence="1">
    <location>
        <begin position="113"/>
        <end position="123"/>
    </location>
</feature>
<feature type="compositionally biased region" description="Polar residues" evidence="1">
    <location>
        <begin position="370"/>
        <end position="389"/>
    </location>
</feature>
<feature type="compositionally biased region" description="Low complexity" evidence="1">
    <location>
        <begin position="390"/>
        <end position="402"/>
    </location>
</feature>
<keyword evidence="4" id="KW-1185">Reference proteome</keyword>